<protein>
    <recommendedName>
        <fullName evidence="1">Amidase domain-containing protein</fullName>
    </recommendedName>
</protein>
<dbReference type="InterPro" id="IPR036928">
    <property type="entry name" value="AS_sf"/>
</dbReference>
<proteinExistence type="predicted"/>
<dbReference type="AlphaFoldDB" id="A0A9W4U4I2"/>
<reference evidence="2" key="1">
    <citation type="submission" date="2023-01" db="EMBL/GenBank/DDBJ databases">
        <authorList>
            <person name="Van Ghelder C."/>
            <person name="Rancurel C."/>
        </authorList>
    </citation>
    <scope>NUCLEOTIDE SEQUENCE</scope>
    <source>
        <strain evidence="2">CNCM I-4278</strain>
    </source>
</reference>
<dbReference type="PANTHER" id="PTHR42678">
    <property type="entry name" value="AMIDASE"/>
    <property type="match status" value="1"/>
</dbReference>
<evidence type="ECO:0000313" key="2">
    <source>
        <dbReference type="EMBL" id="CAI6285809.1"/>
    </source>
</evidence>
<feature type="domain" description="Amidase" evidence="1">
    <location>
        <begin position="53"/>
        <end position="289"/>
    </location>
</feature>
<organism evidence="2 3">
    <name type="scientific">Periconia digitata</name>
    <dbReference type="NCBI Taxonomy" id="1303443"/>
    <lineage>
        <taxon>Eukaryota</taxon>
        <taxon>Fungi</taxon>
        <taxon>Dikarya</taxon>
        <taxon>Ascomycota</taxon>
        <taxon>Pezizomycotina</taxon>
        <taxon>Dothideomycetes</taxon>
        <taxon>Pleosporomycetidae</taxon>
        <taxon>Pleosporales</taxon>
        <taxon>Massarineae</taxon>
        <taxon>Periconiaceae</taxon>
        <taxon>Periconia</taxon>
    </lineage>
</organism>
<evidence type="ECO:0000259" key="1">
    <source>
        <dbReference type="Pfam" id="PF01425"/>
    </source>
</evidence>
<name>A0A9W4U4I2_9PLEO</name>
<keyword evidence="3" id="KW-1185">Reference proteome</keyword>
<dbReference type="SUPFAM" id="SSF75304">
    <property type="entry name" value="Amidase signature (AS) enzymes"/>
    <property type="match status" value="1"/>
</dbReference>
<dbReference type="EMBL" id="CAOQHR010000001">
    <property type="protein sequence ID" value="CAI6285809.1"/>
    <property type="molecule type" value="Genomic_DNA"/>
</dbReference>
<gene>
    <name evidence="2" type="ORF">PDIGIT_LOCUS2294</name>
</gene>
<dbReference type="Proteomes" id="UP001152607">
    <property type="component" value="Unassembled WGS sequence"/>
</dbReference>
<accession>A0A9W4U4I2</accession>
<dbReference type="OrthoDB" id="566138at2759"/>
<dbReference type="PANTHER" id="PTHR42678:SF34">
    <property type="entry name" value="OS04G0183300 PROTEIN"/>
    <property type="match status" value="1"/>
</dbReference>
<sequence>MTSSLAVAKGRAQLTGWIPTLPKDTAPLFDSLTSSAGALQFRLHSGELTSVQILREYYRQILSFNGYLRAIHQLAPGAMARAEHLDQLRREGFVLGPLHGIPVLLKDNIGTDGSFEMDTTAGSPALVASIPRRNSPIVDQLVDAGAIILGKATLSELNWFKGHKVSSGWSSLCGQGQNPYVMGGYDRSDGISGHSGPGGSSSGSCIAVAAGLAPISIGTDTEGSINCPATRNSLYSIKPSRGSVSNELIVPISSYLDVAGPIGTTTEDIANLLTVLVGSNRPDVPSGGYLTAMRGADGWEELSVGVLDPEKWRYDGSIQTENPSAIQDIKRITLEAYDRIRCLAKSYHFDVSLRHDRDFNYEGGNGIVEIMIADFERDFDRYLEDTINTKVQSVKELLQWNYANEHIALPAENPGQESLEEALSFPRSTDRREKLLKHIKEVGQSFPDTLEKYSIDVIIGPGDSWFTKYSAATGFPNCSLPIGYIDFRGRPVGLTAIARSEVTLIKLMSAHEASFPARKPPSAFLEHKDL</sequence>
<dbReference type="Pfam" id="PF01425">
    <property type="entry name" value="Amidase"/>
    <property type="match status" value="1"/>
</dbReference>
<evidence type="ECO:0000313" key="3">
    <source>
        <dbReference type="Proteomes" id="UP001152607"/>
    </source>
</evidence>
<comment type="caution">
    <text evidence="2">The sequence shown here is derived from an EMBL/GenBank/DDBJ whole genome shotgun (WGS) entry which is preliminary data.</text>
</comment>
<dbReference type="InterPro" id="IPR023631">
    <property type="entry name" value="Amidase_dom"/>
</dbReference>
<dbReference type="Gene3D" id="3.90.1300.10">
    <property type="entry name" value="Amidase signature (AS) domain"/>
    <property type="match status" value="1"/>
</dbReference>